<dbReference type="EMBL" id="BMZF01000001">
    <property type="protein sequence ID" value="GHA44065.1"/>
    <property type="molecule type" value="Genomic_DNA"/>
</dbReference>
<keyword evidence="1" id="KW-0812">Transmembrane</keyword>
<protein>
    <submittedName>
        <fullName evidence="2">Uncharacterized protein</fullName>
    </submittedName>
</protein>
<name>A0ABQ3CV86_9RHOB</name>
<comment type="caution">
    <text evidence="2">The sequence shown here is derived from an EMBL/GenBank/DDBJ whole genome shotgun (WGS) entry which is preliminary data.</text>
</comment>
<feature type="transmembrane region" description="Helical" evidence="1">
    <location>
        <begin position="24"/>
        <end position="47"/>
    </location>
</feature>
<feature type="transmembrane region" description="Helical" evidence="1">
    <location>
        <begin position="167"/>
        <end position="191"/>
    </location>
</feature>
<dbReference type="Proteomes" id="UP000634455">
    <property type="component" value="Unassembled WGS sequence"/>
</dbReference>
<evidence type="ECO:0000313" key="2">
    <source>
        <dbReference type="EMBL" id="GHA44065.1"/>
    </source>
</evidence>
<organism evidence="2 3">
    <name type="scientific">Paramylibacter ulvae</name>
    <dbReference type="NCBI Taxonomy" id="1651968"/>
    <lineage>
        <taxon>Bacteria</taxon>
        <taxon>Pseudomonadati</taxon>
        <taxon>Pseudomonadota</taxon>
        <taxon>Alphaproteobacteria</taxon>
        <taxon>Rhodobacterales</taxon>
        <taxon>Paracoccaceae</taxon>
        <taxon>Paramylibacter</taxon>
    </lineage>
</organism>
<evidence type="ECO:0000256" key="1">
    <source>
        <dbReference type="SAM" id="Phobius"/>
    </source>
</evidence>
<feature type="transmembrane region" description="Helical" evidence="1">
    <location>
        <begin position="59"/>
        <end position="85"/>
    </location>
</feature>
<keyword evidence="3" id="KW-1185">Reference proteome</keyword>
<reference evidence="3" key="1">
    <citation type="journal article" date="2019" name="Int. J. Syst. Evol. Microbiol.">
        <title>The Global Catalogue of Microorganisms (GCM) 10K type strain sequencing project: providing services to taxonomists for standard genome sequencing and annotation.</title>
        <authorList>
            <consortium name="The Broad Institute Genomics Platform"/>
            <consortium name="The Broad Institute Genome Sequencing Center for Infectious Disease"/>
            <person name="Wu L."/>
            <person name="Ma J."/>
        </authorList>
    </citation>
    <scope>NUCLEOTIDE SEQUENCE [LARGE SCALE GENOMIC DNA]</scope>
    <source>
        <strain evidence="3">KCTC 32465</strain>
    </source>
</reference>
<sequence length="211" mass="21722">MTNTPPNIIHANGGDTSYVDWSSILSGAVVAAAIFYVFSTFGAALGLSLVSPYTGSGSVVAAIVATGSWMLWSTISSFATGGYIAGRMRRRIDPINSDEVDIRDGIHGLTVWAVAVLLGAVAISSTAGPAIDAAPSIANAVIIPGDQTGTVAENGDISKQALENVRIYSVISAFVVASALLISAASAYWAAGVGGRHRDEGTTFARFGRWI</sequence>
<gene>
    <name evidence="2" type="ORF">GCM10008927_06050</name>
</gene>
<proteinExistence type="predicted"/>
<evidence type="ECO:0000313" key="3">
    <source>
        <dbReference type="Proteomes" id="UP000634455"/>
    </source>
</evidence>
<keyword evidence="1" id="KW-0472">Membrane</keyword>
<keyword evidence="1" id="KW-1133">Transmembrane helix</keyword>
<feature type="transmembrane region" description="Helical" evidence="1">
    <location>
        <begin position="106"/>
        <end position="127"/>
    </location>
</feature>
<accession>A0ABQ3CV86</accession>
<dbReference type="RefSeq" id="WP_189639077.1">
    <property type="nucleotide sequence ID" value="NZ_BMZF01000001.1"/>
</dbReference>